<name>N1V7E5_9MICC</name>
<protein>
    <submittedName>
        <fullName evidence="2">Uncharacterized protein</fullName>
    </submittedName>
</protein>
<feature type="signal peptide" evidence="1">
    <location>
        <begin position="1"/>
        <end position="28"/>
    </location>
</feature>
<keyword evidence="1" id="KW-0732">Signal</keyword>
<gene>
    <name evidence="2" type="ORF">D477_011141</name>
</gene>
<dbReference type="AlphaFoldDB" id="N1V7E5"/>
<evidence type="ECO:0000256" key="1">
    <source>
        <dbReference type="SAM" id="SignalP"/>
    </source>
</evidence>
<dbReference type="EMBL" id="ANPE02000129">
    <property type="protein sequence ID" value="EMY34163.1"/>
    <property type="molecule type" value="Genomic_DNA"/>
</dbReference>
<reference evidence="2 3" key="1">
    <citation type="journal article" date="2013" name="Genome Announc.">
        <title>Draft Genome Sequence of Arthrobacter crystallopoietes Strain BAB-32, Revealing Genes for Bioremediation.</title>
        <authorList>
            <person name="Joshi M.N."/>
            <person name="Pandit A.S."/>
            <person name="Sharma A."/>
            <person name="Pandya R.V."/>
            <person name="Desai S.M."/>
            <person name="Saxena A.K."/>
            <person name="Bagatharia S.B."/>
        </authorList>
    </citation>
    <scope>NUCLEOTIDE SEQUENCE [LARGE SCALE GENOMIC DNA]</scope>
    <source>
        <strain evidence="2 3">BAB-32</strain>
    </source>
</reference>
<accession>N1V7E5</accession>
<dbReference type="OrthoDB" id="4946736at2"/>
<evidence type="ECO:0000313" key="3">
    <source>
        <dbReference type="Proteomes" id="UP000010729"/>
    </source>
</evidence>
<comment type="caution">
    <text evidence="2">The sequence shown here is derived from an EMBL/GenBank/DDBJ whole genome shotgun (WGS) entry which is preliminary data.</text>
</comment>
<keyword evidence="3" id="KW-1185">Reference proteome</keyword>
<organism evidence="2 3">
    <name type="scientific">Arthrobacter crystallopoietes BAB-32</name>
    <dbReference type="NCBI Taxonomy" id="1246476"/>
    <lineage>
        <taxon>Bacteria</taxon>
        <taxon>Bacillati</taxon>
        <taxon>Actinomycetota</taxon>
        <taxon>Actinomycetes</taxon>
        <taxon>Micrococcales</taxon>
        <taxon>Micrococcaceae</taxon>
        <taxon>Crystallibacter</taxon>
    </lineage>
</organism>
<proteinExistence type="predicted"/>
<feature type="chain" id="PRO_5004112209" evidence="1">
    <location>
        <begin position="29"/>
        <end position="173"/>
    </location>
</feature>
<dbReference type="RefSeq" id="WP_005269059.1">
    <property type="nucleotide sequence ID" value="NZ_ANPE02000129.1"/>
</dbReference>
<dbReference type="Proteomes" id="UP000010729">
    <property type="component" value="Unassembled WGS sequence"/>
</dbReference>
<sequence>MRPLAVVVAVLVGLGALTAVSAAGFAFAFGQGGTGGRTLVVGNDDGELARVPLDAGSFAVSYRNSIYQSVAEERYEVLPDGTYRLVEIAADQLAVLEEYYGVPGAPVSAGPDDRRNYVVPPDPSRPAVFDTLSIAATDLGQRTLHVPGEPPLALWQLVGHDNPYVELEIKEIP</sequence>
<evidence type="ECO:0000313" key="2">
    <source>
        <dbReference type="EMBL" id="EMY34163.1"/>
    </source>
</evidence>